<feature type="domain" description="WIT1/2 N-terminal helical bundle" evidence="2">
    <location>
        <begin position="41"/>
        <end position="178"/>
    </location>
</feature>
<organism evidence="3 4">
    <name type="scientific">Canavalia gladiata</name>
    <name type="common">Sword bean</name>
    <name type="synonym">Dolichos gladiatus</name>
    <dbReference type="NCBI Taxonomy" id="3824"/>
    <lineage>
        <taxon>Eukaryota</taxon>
        <taxon>Viridiplantae</taxon>
        <taxon>Streptophyta</taxon>
        <taxon>Embryophyta</taxon>
        <taxon>Tracheophyta</taxon>
        <taxon>Spermatophyta</taxon>
        <taxon>Magnoliopsida</taxon>
        <taxon>eudicotyledons</taxon>
        <taxon>Gunneridae</taxon>
        <taxon>Pentapetalae</taxon>
        <taxon>rosids</taxon>
        <taxon>fabids</taxon>
        <taxon>Fabales</taxon>
        <taxon>Fabaceae</taxon>
        <taxon>Papilionoideae</taxon>
        <taxon>50 kb inversion clade</taxon>
        <taxon>NPAAA clade</taxon>
        <taxon>indigoferoid/millettioid clade</taxon>
        <taxon>Phaseoleae</taxon>
        <taxon>Canavalia</taxon>
    </lineage>
</organism>
<evidence type="ECO:0000313" key="3">
    <source>
        <dbReference type="EMBL" id="KAK7316258.1"/>
    </source>
</evidence>
<dbReference type="Proteomes" id="UP001367508">
    <property type="component" value="Unassembled WGS sequence"/>
</dbReference>
<feature type="coiled-coil region" evidence="1">
    <location>
        <begin position="343"/>
        <end position="604"/>
    </location>
</feature>
<sequence>MSTESAEHEPVTASACGVSVDLKGVVSSSNEDVMGDPGAVCSTMLARMDLSLAWFSEKVSNLIIYVMHLATMETEFESLVLEEEGHMGHGSLEKVLEFDLLCGVLDSEVRELSGILDTLQAGIAEVRERMCSCTHLGEAFMALQDKLLDYEQHLKQYEEQFDEIKIQSASFQRTLSSFKKEENGNGEAGETVRENGESLNVNAELTLQTVEQQRYILRMLEKSLAREIDLEKNIHHSREIQEKLKLRMFFLEQELIDMEEETSDAWERWLEADNAREILLGISKGLLGRLQISQFNLNGLSRRECELRAKLEILVEKLKARFISMDKIESSAAELNGSHLGQTNGAKANLKDAEDKLTLANSEVFTLSDKVSSLEKQLKESEFELLNAKASAYEYQTQYNVVGSEVRDMGNLIVELKEAVSNAESRANSAEAKCKLLTETNSKLNEELALLNGSGGMSTRVDLLERQLKESNQRLQTTVASTKASLEKQRMLYSTIRDTENVIKDLKSKVSKAESRADSAEENCIILSESNAELNEELSFLRSRLESLEGSLHREEEAKMATAKDIGKQTKVLKTLMKQLAFERERLKQQLSSLASENKILIVKLEQTYKDPS</sequence>
<dbReference type="InterPro" id="IPR058610">
    <property type="entry name" value="WIT1_2_N"/>
</dbReference>
<protein>
    <recommendedName>
        <fullName evidence="2">WIT1/2 N-terminal helical bundle domain-containing protein</fullName>
    </recommendedName>
</protein>
<dbReference type="Pfam" id="PF26581">
    <property type="entry name" value="WIT1_2_N"/>
    <property type="match status" value="1"/>
</dbReference>
<accession>A0AAN9KHB9</accession>
<evidence type="ECO:0000256" key="1">
    <source>
        <dbReference type="SAM" id="Coils"/>
    </source>
</evidence>
<keyword evidence="1" id="KW-0175">Coiled coil</keyword>
<gene>
    <name evidence="3" type="ORF">VNO77_35148</name>
</gene>
<name>A0AAN9KHB9_CANGL</name>
<dbReference type="PANTHER" id="PTHR35705:SF1">
    <property type="entry name" value="WPP DOMAIN-INTERACTING TAIL-ANCHORED PROTEIN 1"/>
    <property type="match status" value="1"/>
</dbReference>
<proteinExistence type="predicted"/>
<feature type="coiled-coil region" evidence="1">
    <location>
        <begin position="140"/>
        <end position="174"/>
    </location>
</feature>
<reference evidence="3 4" key="1">
    <citation type="submission" date="2024-01" db="EMBL/GenBank/DDBJ databases">
        <title>The genomes of 5 underutilized Papilionoideae crops provide insights into root nodulation and disease resistanc.</title>
        <authorList>
            <person name="Jiang F."/>
        </authorList>
    </citation>
    <scope>NUCLEOTIDE SEQUENCE [LARGE SCALE GENOMIC DNA]</scope>
    <source>
        <strain evidence="3">LVBAO_FW01</strain>
        <tissue evidence="3">Leaves</tissue>
    </source>
</reference>
<dbReference type="PANTHER" id="PTHR35705">
    <property type="entry name" value="WPP DOMAIN-INTERACTING TAIL-ANCHORED PROTEIN 1"/>
    <property type="match status" value="1"/>
</dbReference>
<keyword evidence="4" id="KW-1185">Reference proteome</keyword>
<dbReference type="InterPro" id="IPR039976">
    <property type="entry name" value="WIT1/WIT2"/>
</dbReference>
<evidence type="ECO:0000259" key="2">
    <source>
        <dbReference type="Pfam" id="PF26581"/>
    </source>
</evidence>
<dbReference type="EMBL" id="JAYMYQ010000008">
    <property type="protein sequence ID" value="KAK7316258.1"/>
    <property type="molecule type" value="Genomic_DNA"/>
</dbReference>
<evidence type="ECO:0000313" key="4">
    <source>
        <dbReference type="Proteomes" id="UP001367508"/>
    </source>
</evidence>
<dbReference type="SUPFAM" id="SSF57997">
    <property type="entry name" value="Tropomyosin"/>
    <property type="match status" value="1"/>
</dbReference>
<dbReference type="AlphaFoldDB" id="A0AAN9KHB9"/>
<comment type="caution">
    <text evidence="3">The sequence shown here is derived from an EMBL/GenBank/DDBJ whole genome shotgun (WGS) entry which is preliminary data.</text>
</comment>